<evidence type="ECO:0000313" key="2">
    <source>
        <dbReference type="EMBL" id="KAL1862661.1"/>
    </source>
</evidence>
<dbReference type="Proteomes" id="UP001583177">
    <property type="component" value="Unassembled WGS sequence"/>
</dbReference>
<reference evidence="2 3" key="1">
    <citation type="journal article" date="2024" name="IMA Fungus">
        <title>IMA Genome - F19 : A genome assembly and annotation guide to empower mycologists, including annotated draft genome sequences of Ceratocystis pirilliformis, Diaporthe australafricana, Fusarium ophioides, Paecilomyces lecythidis, and Sporothrix stenoceras.</title>
        <authorList>
            <person name="Aylward J."/>
            <person name="Wilson A.M."/>
            <person name="Visagie C.M."/>
            <person name="Spraker J."/>
            <person name="Barnes I."/>
            <person name="Buitendag C."/>
            <person name="Ceriani C."/>
            <person name="Del Mar Angel L."/>
            <person name="du Plessis D."/>
            <person name="Fuchs T."/>
            <person name="Gasser K."/>
            <person name="Kramer D."/>
            <person name="Li W."/>
            <person name="Munsamy K."/>
            <person name="Piso A."/>
            <person name="Price J.L."/>
            <person name="Sonnekus B."/>
            <person name="Thomas C."/>
            <person name="van der Nest A."/>
            <person name="van Dijk A."/>
            <person name="van Heerden A."/>
            <person name="van Vuuren N."/>
            <person name="Yilmaz N."/>
            <person name="Duong T.A."/>
            <person name="van der Merwe N.A."/>
            <person name="Wingfield M.J."/>
            <person name="Wingfield B.D."/>
        </authorList>
    </citation>
    <scope>NUCLEOTIDE SEQUENCE [LARGE SCALE GENOMIC DNA]</scope>
    <source>
        <strain evidence="2 3">CMW 18300</strain>
    </source>
</reference>
<comment type="caution">
    <text evidence="2">The sequence shown here is derived from an EMBL/GenBank/DDBJ whole genome shotgun (WGS) entry which is preliminary data.</text>
</comment>
<protein>
    <submittedName>
        <fullName evidence="2">Uncharacterized protein</fullName>
    </submittedName>
</protein>
<name>A0ABR3WI61_9PEZI</name>
<feature type="region of interest" description="Disordered" evidence="1">
    <location>
        <begin position="287"/>
        <end position="354"/>
    </location>
</feature>
<keyword evidence="3" id="KW-1185">Reference proteome</keyword>
<feature type="region of interest" description="Disordered" evidence="1">
    <location>
        <begin position="208"/>
        <end position="266"/>
    </location>
</feature>
<evidence type="ECO:0000313" key="3">
    <source>
        <dbReference type="Proteomes" id="UP001583177"/>
    </source>
</evidence>
<organism evidence="2 3">
    <name type="scientific">Diaporthe australafricana</name>
    <dbReference type="NCBI Taxonomy" id="127596"/>
    <lineage>
        <taxon>Eukaryota</taxon>
        <taxon>Fungi</taxon>
        <taxon>Dikarya</taxon>
        <taxon>Ascomycota</taxon>
        <taxon>Pezizomycotina</taxon>
        <taxon>Sordariomycetes</taxon>
        <taxon>Sordariomycetidae</taxon>
        <taxon>Diaporthales</taxon>
        <taxon>Diaporthaceae</taxon>
        <taxon>Diaporthe</taxon>
    </lineage>
</organism>
<proteinExistence type="predicted"/>
<feature type="compositionally biased region" description="Pro residues" evidence="1">
    <location>
        <begin position="337"/>
        <end position="346"/>
    </location>
</feature>
<evidence type="ECO:0000256" key="1">
    <source>
        <dbReference type="SAM" id="MobiDB-lite"/>
    </source>
</evidence>
<accession>A0ABR3WI61</accession>
<sequence>MDNGTQTSRRDTAAGSYVPIYPAVSLHLAPCPIAGQVRQVCSHGCISCQIRVHQESEASGELALYCICAHLDPNRILSCIDSRQPVAHTNTANWNFVAAAAQPVIGQHSRSGHQDVYGPPYMGSHQDVYGPPLGGYGGTRLPPYMDSYGGTRLPPIMPSYRSPYMYLDENGMNSYGGMRIPEPPSSYPYGGARLPPLPSRYSYGSFVPLGAPNTSQQGEPSSAPAGGDAIVDPPTGDDDSTSSASTRTLVAESEGSPEGEEHLPPPRHQAVTALNYRNTYANAPWSVYGPQHGEPSSAPAGGDAIADRAGSDGSASNPILVAESEALPEGEEHVPRPRLPPVVPEPLPEDEQPHGPDVVLPAPAGGAARQVRTPRLEPRPQAAGGDMWEISPLWPAPRPRSASETEVEITVYIDWDSAAAAAGAWRSEDLTDSASRATARAVLRALSASQPTTMRSDLAPRTASEPRWLIAYAEARRTWPHSRSASSDRLSMRDLDSIFRYRLVYPLDAPADAAESCFTRYGLSCSGRSGALRWWRL</sequence>
<gene>
    <name evidence="2" type="ORF">Daus18300_008459</name>
</gene>
<dbReference type="EMBL" id="JAWRVE010000079">
    <property type="protein sequence ID" value="KAL1862661.1"/>
    <property type="molecule type" value="Genomic_DNA"/>
</dbReference>